<sequence>MSDELFRNRVTRNLWRAPPVAVAVLLAAFAWGEPVVAVFAAAPVLIWCLMVARSARTGLIVSAILFVPVMWILLPRVLD</sequence>
<dbReference type="RefSeq" id="WP_084428776.1">
    <property type="nucleotide sequence ID" value="NZ_FWXV01000003.1"/>
</dbReference>
<dbReference type="AlphaFoldDB" id="A0A1W2EK93"/>
<keyword evidence="1" id="KW-0472">Membrane</keyword>
<feature type="transmembrane region" description="Helical" evidence="1">
    <location>
        <begin position="20"/>
        <end position="47"/>
    </location>
</feature>
<dbReference type="EMBL" id="FWXV01000003">
    <property type="protein sequence ID" value="SMD10035.1"/>
    <property type="molecule type" value="Genomic_DNA"/>
</dbReference>
<organism evidence="2 3">
    <name type="scientific">Kibdelosporangium aridum</name>
    <dbReference type="NCBI Taxonomy" id="2030"/>
    <lineage>
        <taxon>Bacteria</taxon>
        <taxon>Bacillati</taxon>
        <taxon>Actinomycetota</taxon>
        <taxon>Actinomycetes</taxon>
        <taxon>Pseudonocardiales</taxon>
        <taxon>Pseudonocardiaceae</taxon>
        <taxon>Kibdelosporangium</taxon>
    </lineage>
</organism>
<evidence type="ECO:0000256" key="1">
    <source>
        <dbReference type="SAM" id="Phobius"/>
    </source>
</evidence>
<feature type="transmembrane region" description="Helical" evidence="1">
    <location>
        <begin position="59"/>
        <end position="78"/>
    </location>
</feature>
<dbReference type="Proteomes" id="UP000192674">
    <property type="component" value="Unassembled WGS sequence"/>
</dbReference>
<evidence type="ECO:0000313" key="2">
    <source>
        <dbReference type="EMBL" id="SMD10035.1"/>
    </source>
</evidence>
<protein>
    <submittedName>
        <fullName evidence="2">Uncharacterized protein</fullName>
    </submittedName>
</protein>
<reference evidence="2 3" key="1">
    <citation type="submission" date="2017-04" db="EMBL/GenBank/DDBJ databases">
        <authorList>
            <person name="Afonso C.L."/>
            <person name="Miller P.J."/>
            <person name="Scott M.A."/>
            <person name="Spackman E."/>
            <person name="Goraichik I."/>
            <person name="Dimitrov K.M."/>
            <person name="Suarez D.L."/>
            <person name="Swayne D.E."/>
        </authorList>
    </citation>
    <scope>NUCLEOTIDE SEQUENCE [LARGE SCALE GENOMIC DNA]</scope>
    <source>
        <strain evidence="2 3">DSM 43828</strain>
    </source>
</reference>
<accession>A0A1W2EK93</accession>
<name>A0A1W2EK93_KIBAR</name>
<keyword evidence="3" id="KW-1185">Reference proteome</keyword>
<proteinExistence type="predicted"/>
<gene>
    <name evidence="2" type="ORF">SAMN05661093_04556</name>
</gene>
<keyword evidence="1" id="KW-1133">Transmembrane helix</keyword>
<keyword evidence="1" id="KW-0812">Transmembrane</keyword>
<evidence type="ECO:0000313" key="3">
    <source>
        <dbReference type="Proteomes" id="UP000192674"/>
    </source>
</evidence>